<evidence type="ECO:0000256" key="1">
    <source>
        <dbReference type="SAM" id="MobiDB-lite"/>
    </source>
</evidence>
<dbReference type="PANTHER" id="PTHR28348:SF1">
    <property type="entry name" value="UPF0193 PROTEIN EVG1"/>
    <property type="match status" value="1"/>
</dbReference>
<dbReference type="Pfam" id="PF05250">
    <property type="entry name" value="UPF0193"/>
    <property type="match status" value="1"/>
</dbReference>
<dbReference type="Proteomes" id="UP001148018">
    <property type="component" value="Unassembled WGS sequence"/>
</dbReference>
<accession>A0A9Q0IVG1</accession>
<dbReference type="PANTHER" id="PTHR28348">
    <property type="entry name" value="UPF0193 PROTEIN EVG1"/>
    <property type="match status" value="1"/>
</dbReference>
<dbReference type="EMBL" id="JANIIK010000034">
    <property type="protein sequence ID" value="KAJ3614982.1"/>
    <property type="molecule type" value="Genomic_DNA"/>
</dbReference>
<dbReference type="InterPro" id="IPR007914">
    <property type="entry name" value="UPF0193"/>
</dbReference>
<sequence length="185" mass="21297">MMEESKLTHFQRRQVNKCLTNGAALPPTCGPSSSAAPPKQKDPTPTQLRRLAPRPGKRNEHTCRSGDNYRRDTFRPGPTRDLEKEKRRLQSILATGEEEPKPKASYAADQKPEAMERDRFQEVLDEIEENRQFLADMTSLGQGKIYNNLINTEISQKIRELEMIDKTRGSEMRDLISEKTRRVDQ</sequence>
<keyword evidence="3" id="KW-1185">Reference proteome</keyword>
<feature type="compositionally biased region" description="Basic and acidic residues" evidence="1">
    <location>
        <begin position="57"/>
        <end position="88"/>
    </location>
</feature>
<evidence type="ECO:0000313" key="3">
    <source>
        <dbReference type="Proteomes" id="UP001148018"/>
    </source>
</evidence>
<proteinExistence type="predicted"/>
<dbReference type="OrthoDB" id="189770at2759"/>
<dbReference type="AlphaFoldDB" id="A0A9Q0IVG1"/>
<feature type="region of interest" description="Disordered" evidence="1">
    <location>
        <begin position="18"/>
        <end position="114"/>
    </location>
</feature>
<protein>
    <submittedName>
        <fullName evidence="2">Uncharacterized protein</fullName>
    </submittedName>
</protein>
<reference evidence="2" key="1">
    <citation type="submission" date="2022-07" db="EMBL/GenBank/DDBJ databases">
        <title>Chromosome-level genome of Muraenolepis orangiensis.</title>
        <authorList>
            <person name="Kim J."/>
        </authorList>
    </citation>
    <scope>NUCLEOTIDE SEQUENCE</scope>
    <source>
        <strain evidence="2">KU_S4_2022</strain>
        <tissue evidence="2">Muscle</tissue>
    </source>
</reference>
<comment type="caution">
    <text evidence="2">The sequence shown here is derived from an EMBL/GenBank/DDBJ whole genome shotgun (WGS) entry which is preliminary data.</text>
</comment>
<organism evidence="2 3">
    <name type="scientific">Muraenolepis orangiensis</name>
    <name type="common">Patagonian moray cod</name>
    <dbReference type="NCBI Taxonomy" id="630683"/>
    <lineage>
        <taxon>Eukaryota</taxon>
        <taxon>Metazoa</taxon>
        <taxon>Chordata</taxon>
        <taxon>Craniata</taxon>
        <taxon>Vertebrata</taxon>
        <taxon>Euteleostomi</taxon>
        <taxon>Actinopterygii</taxon>
        <taxon>Neopterygii</taxon>
        <taxon>Teleostei</taxon>
        <taxon>Neoteleostei</taxon>
        <taxon>Acanthomorphata</taxon>
        <taxon>Zeiogadaria</taxon>
        <taxon>Gadariae</taxon>
        <taxon>Gadiformes</taxon>
        <taxon>Muraenolepidoidei</taxon>
        <taxon>Muraenolepididae</taxon>
        <taxon>Muraenolepis</taxon>
    </lineage>
</organism>
<gene>
    <name evidence="2" type="ORF">NHX12_018551</name>
</gene>
<evidence type="ECO:0000313" key="2">
    <source>
        <dbReference type="EMBL" id="KAJ3614982.1"/>
    </source>
</evidence>
<name>A0A9Q0IVG1_9TELE</name>